<dbReference type="Proteomes" id="UP000308600">
    <property type="component" value="Unassembled WGS sequence"/>
</dbReference>
<proteinExistence type="predicted"/>
<accession>A0ACD3ATY8</accession>
<protein>
    <submittedName>
        <fullName evidence="1">Serine protease</fullName>
    </submittedName>
</protein>
<name>A0ACD3ATY8_9AGAR</name>
<gene>
    <name evidence="1" type="ORF">BDN72DRAFT_768513</name>
</gene>
<reference evidence="1 2" key="1">
    <citation type="journal article" date="2019" name="Nat. Ecol. Evol.">
        <title>Megaphylogeny resolves global patterns of mushroom evolution.</title>
        <authorList>
            <person name="Varga T."/>
            <person name="Krizsan K."/>
            <person name="Foldi C."/>
            <person name="Dima B."/>
            <person name="Sanchez-Garcia M."/>
            <person name="Sanchez-Ramirez S."/>
            <person name="Szollosi G.J."/>
            <person name="Szarkandi J.G."/>
            <person name="Papp V."/>
            <person name="Albert L."/>
            <person name="Andreopoulos W."/>
            <person name="Angelini C."/>
            <person name="Antonin V."/>
            <person name="Barry K.W."/>
            <person name="Bougher N.L."/>
            <person name="Buchanan P."/>
            <person name="Buyck B."/>
            <person name="Bense V."/>
            <person name="Catcheside P."/>
            <person name="Chovatia M."/>
            <person name="Cooper J."/>
            <person name="Damon W."/>
            <person name="Desjardin D."/>
            <person name="Finy P."/>
            <person name="Geml J."/>
            <person name="Haridas S."/>
            <person name="Hughes K."/>
            <person name="Justo A."/>
            <person name="Karasinski D."/>
            <person name="Kautmanova I."/>
            <person name="Kiss B."/>
            <person name="Kocsube S."/>
            <person name="Kotiranta H."/>
            <person name="LaButti K.M."/>
            <person name="Lechner B.E."/>
            <person name="Liimatainen K."/>
            <person name="Lipzen A."/>
            <person name="Lukacs Z."/>
            <person name="Mihaltcheva S."/>
            <person name="Morgado L.N."/>
            <person name="Niskanen T."/>
            <person name="Noordeloos M.E."/>
            <person name="Ohm R.A."/>
            <person name="Ortiz-Santana B."/>
            <person name="Ovrebo C."/>
            <person name="Racz N."/>
            <person name="Riley R."/>
            <person name="Savchenko A."/>
            <person name="Shiryaev A."/>
            <person name="Soop K."/>
            <person name="Spirin V."/>
            <person name="Szebenyi C."/>
            <person name="Tomsovsky M."/>
            <person name="Tulloss R.E."/>
            <person name="Uehling J."/>
            <person name="Grigoriev I.V."/>
            <person name="Vagvolgyi C."/>
            <person name="Papp T."/>
            <person name="Martin F.M."/>
            <person name="Miettinen O."/>
            <person name="Hibbett D.S."/>
            <person name="Nagy L.G."/>
        </authorList>
    </citation>
    <scope>NUCLEOTIDE SEQUENCE [LARGE SCALE GENOMIC DNA]</scope>
    <source>
        <strain evidence="1 2">NL-1719</strain>
    </source>
</reference>
<keyword evidence="1" id="KW-0378">Hydrolase</keyword>
<dbReference type="EMBL" id="ML208339">
    <property type="protein sequence ID" value="TFK69041.1"/>
    <property type="molecule type" value="Genomic_DNA"/>
</dbReference>
<sequence>MIGFFSTFLATSLLNTFGLGGQAPLFKHTGETTGRHIVKLKGTTGATDFVRSIGVEVINEWRNFNGFVGNFDDTMLSRLRASPFVESVYEDGVAYAMGTVSQTNAAWGLGRLSSTAKLAVQDDRSYSFTYTYDSSAGTGVDIYLIPLSGVYTDHSDLTPRAKWGKTFGGYADADGNGHGTHCAGIAAGTRYGVAKNTSIIAVKVLSDGGSGAYSDVISGLDWVISAAATSHKPSIVSMSLGGPAFTPVDQAVAALTAAGIHVAVAAGNDGDDASDTSPAREKSAVTVGASTIGDIPAYFSNFGPAVDIWAPGYNILSSWIGYPFATNVISGTSMATPQVAGLIAYLIGLHGNVPTANMTTLLQSLAGHIGSARE</sequence>
<keyword evidence="1" id="KW-0645">Protease</keyword>
<keyword evidence="2" id="KW-1185">Reference proteome</keyword>
<evidence type="ECO:0000313" key="1">
    <source>
        <dbReference type="EMBL" id="TFK69041.1"/>
    </source>
</evidence>
<evidence type="ECO:0000313" key="2">
    <source>
        <dbReference type="Proteomes" id="UP000308600"/>
    </source>
</evidence>
<organism evidence="1 2">
    <name type="scientific">Pluteus cervinus</name>
    <dbReference type="NCBI Taxonomy" id="181527"/>
    <lineage>
        <taxon>Eukaryota</taxon>
        <taxon>Fungi</taxon>
        <taxon>Dikarya</taxon>
        <taxon>Basidiomycota</taxon>
        <taxon>Agaricomycotina</taxon>
        <taxon>Agaricomycetes</taxon>
        <taxon>Agaricomycetidae</taxon>
        <taxon>Agaricales</taxon>
        <taxon>Pluteineae</taxon>
        <taxon>Pluteaceae</taxon>
        <taxon>Pluteus</taxon>
    </lineage>
</organism>